<dbReference type="STRING" id="408074.SAMN05660909_01295"/>
<dbReference type="RefSeq" id="WP_089759828.1">
    <property type="nucleotide sequence ID" value="NZ_BKAT01000005.1"/>
</dbReference>
<feature type="repeat" description="ANK" evidence="1">
    <location>
        <begin position="197"/>
        <end position="229"/>
    </location>
</feature>
<evidence type="ECO:0000313" key="3">
    <source>
        <dbReference type="EMBL" id="SEA24603.1"/>
    </source>
</evidence>
<keyword evidence="1" id="KW-0040">ANK repeat</keyword>
<feature type="domain" description="DUF2314" evidence="2">
    <location>
        <begin position="15"/>
        <end position="148"/>
    </location>
</feature>
<protein>
    <submittedName>
        <fullName evidence="3">Uncharacterized conserved protein YegJ, DUF2314 family</fullName>
    </submittedName>
</protein>
<dbReference type="SUPFAM" id="SSF48403">
    <property type="entry name" value="Ankyrin repeat"/>
    <property type="match status" value="1"/>
</dbReference>
<name>A0A1H3ZLG7_9BACT</name>
<sequence length="252" mass="28682">MSDTPIYFAEGDSPQMIAAFQKAQDTFRYFWRELSWEYRRIIPGLDLACVKAAFSQELPGRIKPVVEHMWINEIDFDGEMINGTLVNQPNELTNVNNGDRVSIPLNQISDWLFAIGGDTYGGFTIQAMRAMMPPAERREHDSAWGLNFGDYNDILLVNNQKTQPENLVEHPMSRNMKAKLEEFLQQHPGEVNGRDENGYTMLHRETIAGNLTSVEVLLQQGADKNAVTNSGKTALDFARKLKWEHLIPVLEK</sequence>
<dbReference type="PROSITE" id="PS50088">
    <property type="entry name" value="ANK_REPEAT"/>
    <property type="match status" value="1"/>
</dbReference>
<organism evidence="3 4">
    <name type="scientific">Chitinophaga terrae</name>
    <name type="common">ex Kim and Jung 2007</name>
    <dbReference type="NCBI Taxonomy" id="408074"/>
    <lineage>
        <taxon>Bacteria</taxon>
        <taxon>Pseudomonadati</taxon>
        <taxon>Bacteroidota</taxon>
        <taxon>Chitinophagia</taxon>
        <taxon>Chitinophagales</taxon>
        <taxon>Chitinophagaceae</taxon>
        <taxon>Chitinophaga</taxon>
    </lineage>
</organism>
<dbReference type="Gene3D" id="1.25.40.20">
    <property type="entry name" value="Ankyrin repeat-containing domain"/>
    <property type="match status" value="1"/>
</dbReference>
<dbReference type="InterPro" id="IPR002110">
    <property type="entry name" value="Ankyrin_rpt"/>
</dbReference>
<gene>
    <name evidence="3" type="ORF">SAMN05660909_01295</name>
</gene>
<evidence type="ECO:0000256" key="1">
    <source>
        <dbReference type="PROSITE-ProRule" id="PRU00023"/>
    </source>
</evidence>
<dbReference type="AlphaFoldDB" id="A0A1H3ZLG7"/>
<dbReference type="Pfam" id="PF13857">
    <property type="entry name" value="Ank_5"/>
    <property type="match status" value="1"/>
</dbReference>
<evidence type="ECO:0000313" key="4">
    <source>
        <dbReference type="Proteomes" id="UP000199656"/>
    </source>
</evidence>
<dbReference type="Proteomes" id="UP000199656">
    <property type="component" value="Unassembled WGS sequence"/>
</dbReference>
<dbReference type="InterPro" id="IPR036770">
    <property type="entry name" value="Ankyrin_rpt-contain_sf"/>
</dbReference>
<dbReference type="OrthoDB" id="6571369at2"/>
<proteinExistence type="predicted"/>
<reference evidence="4" key="1">
    <citation type="submission" date="2016-10" db="EMBL/GenBank/DDBJ databases">
        <authorList>
            <person name="Varghese N."/>
            <person name="Submissions S."/>
        </authorList>
    </citation>
    <scope>NUCLEOTIDE SEQUENCE [LARGE SCALE GENOMIC DNA]</scope>
    <source>
        <strain evidence="4">DSM 23920</strain>
    </source>
</reference>
<keyword evidence="4" id="KW-1185">Reference proteome</keyword>
<accession>A0A1H3ZLG7</accession>
<dbReference type="Pfam" id="PF10077">
    <property type="entry name" value="DUF2314"/>
    <property type="match status" value="1"/>
</dbReference>
<dbReference type="PROSITE" id="PS50297">
    <property type="entry name" value="ANK_REP_REGION"/>
    <property type="match status" value="1"/>
</dbReference>
<dbReference type="InterPro" id="IPR018756">
    <property type="entry name" value="DUF2314"/>
</dbReference>
<evidence type="ECO:0000259" key="2">
    <source>
        <dbReference type="Pfam" id="PF10077"/>
    </source>
</evidence>
<dbReference type="EMBL" id="FNRL01000004">
    <property type="protein sequence ID" value="SEA24603.1"/>
    <property type="molecule type" value="Genomic_DNA"/>
</dbReference>